<sequence length="72" mass="8063">MEIENLVKMANDIGNFFSSEPDHETAVAGVYEHLRKFWDPRMRRAVIQHLGRGGEGLDPLAREAIAKLSAEA</sequence>
<accession>A0A1Y6D0W3</accession>
<gene>
    <name evidence="1" type="ORF">SAMN02949497_3643</name>
</gene>
<reference evidence="1 2" key="1">
    <citation type="submission" date="2016-12" db="EMBL/GenBank/DDBJ databases">
        <authorList>
            <person name="Song W.-J."/>
            <person name="Kurnit D.M."/>
        </authorList>
    </citation>
    <scope>NUCLEOTIDE SEQUENCE [LARGE SCALE GENOMIC DNA]</scope>
    <source>
        <strain evidence="1 2">175</strain>
    </source>
</reference>
<name>A0A1Y6D0W3_9GAMM</name>
<protein>
    <submittedName>
        <fullName evidence="1">Formate dehydrogenase subunit delta</fullName>
    </submittedName>
</protein>
<dbReference type="RefSeq" id="WP_085215153.1">
    <property type="nucleotide sequence ID" value="NZ_FXAM01000001.1"/>
</dbReference>
<dbReference type="STRING" id="1760988.SAMN02949497_3643"/>
<proteinExistence type="predicted"/>
<dbReference type="AlphaFoldDB" id="A0A1Y6D0W3"/>
<dbReference type="OrthoDB" id="8527650at2"/>
<dbReference type="Proteomes" id="UP000192923">
    <property type="component" value="Unassembled WGS sequence"/>
</dbReference>
<evidence type="ECO:0000313" key="1">
    <source>
        <dbReference type="EMBL" id="SMF96251.1"/>
    </source>
</evidence>
<keyword evidence="2" id="KW-1185">Reference proteome</keyword>
<organism evidence="1 2">
    <name type="scientific">Methylomagnum ishizawai</name>
    <dbReference type="NCBI Taxonomy" id="1760988"/>
    <lineage>
        <taxon>Bacteria</taxon>
        <taxon>Pseudomonadati</taxon>
        <taxon>Pseudomonadota</taxon>
        <taxon>Gammaproteobacteria</taxon>
        <taxon>Methylococcales</taxon>
        <taxon>Methylococcaceae</taxon>
        <taxon>Methylomagnum</taxon>
    </lineage>
</organism>
<evidence type="ECO:0000313" key="2">
    <source>
        <dbReference type="Proteomes" id="UP000192923"/>
    </source>
</evidence>
<dbReference type="EMBL" id="FXAM01000001">
    <property type="protein sequence ID" value="SMF96251.1"/>
    <property type="molecule type" value="Genomic_DNA"/>
</dbReference>
<dbReference type="Pfam" id="PF11390">
    <property type="entry name" value="FdsD"/>
    <property type="match status" value="1"/>
</dbReference>
<dbReference type="InterPro" id="IPR021074">
    <property type="entry name" value="Formate_DH_dsu"/>
</dbReference>